<reference evidence="1 2" key="1">
    <citation type="journal article" date="2009" name="Stand. Genomic Sci.">
        <title>Complete genome sequence of Cryptobacterium curtum type strain (12-3).</title>
        <authorList>
            <person name="Mavrommatis K."/>
            <person name="Pukall R."/>
            <person name="Rohde C."/>
            <person name="Chen F."/>
            <person name="Sims D."/>
            <person name="Brettin T."/>
            <person name="Kuske C."/>
            <person name="Detter J.C."/>
            <person name="Han C."/>
            <person name="Lapidus A."/>
            <person name="Copeland A."/>
            <person name="Glavina Del Rio T."/>
            <person name="Nolan M."/>
            <person name="Lucas S."/>
            <person name="Tice H."/>
            <person name="Cheng J.F."/>
            <person name="Bruce D."/>
            <person name="Goodwin L."/>
            <person name="Pitluck S."/>
            <person name="Ovchinnikova G."/>
            <person name="Pati A."/>
            <person name="Ivanova N."/>
            <person name="Chen A."/>
            <person name="Palaniappan K."/>
            <person name="Chain P."/>
            <person name="D'haeseleer P."/>
            <person name="Goker M."/>
            <person name="Bristow J."/>
            <person name="Eisen J.A."/>
            <person name="Markowitz V."/>
            <person name="Hugenholtz P."/>
            <person name="Rohde M."/>
            <person name="Klenk H.P."/>
            <person name="Kyrpides N.C."/>
        </authorList>
    </citation>
    <scope>NUCLEOTIDE SEQUENCE [LARGE SCALE GENOMIC DNA]</scope>
    <source>
        <strain evidence="2">ATCC 700683 / DSM 15641 / 12-3</strain>
    </source>
</reference>
<name>C7MPI6_CRYCD</name>
<protein>
    <submittedName>
        <fullName evidence="1">Uncharacterized protein</fullName>
    </submittedName>
</protein>
<evidence type="ECO:0000313" key="2">
    <source>
        <dbReference type="Proteomes" id="UP000000954"/>
    </source>
</evidence>
<dbReference type="EMBL" id="CP001682">
    <property type="protein sequence ID" value="ACU94826.1"/>
    <property type="molecule type" value="Genomic_DNA"/>
</dbReference>
<proteinExistence type="predicted"/>
<dbReference type="STRING" id="469378.Ccur_11370"/>
<sequence length="68" mass="7599">MQKSIVFAADACEKDTLILRDEMGIACKQNSKIPYQKRLLQKRTHAEKTCAKADTSIEVDNNTLTISA</sequence>
<organism evidence="1 2">
    <name type="scientific">Cryptobacterium curtum (strain ATCC 700683 / DSM 15641 / CCUG 43107 / 12-3)</name>
    <dbReference type="NCBI Taxonomy" id="469378"/>
    <lineage>
        <taxon>Bacteria</taxon>
        <taxon>Bacillati</taxon>
        <taxon>Actinomycetota</taxon>
        <taxon>Coriobacteriia</taxon>
        <taxon>Eggerthellales</taxon>
        <taxon>Eggerthellaceae</taxon>
        <taxon>Cryptobacterium</taxon>
    </lineage>
</organism>
<keyword evidence="2" id="KW-1185">Reference proteome</keyword>
<dbReference type="Proteomes" id="UP000000954">
    <property type="component" value="Chromosome"/>
</dbReference>
<gene>
    <name evidence="1" type="ordered locus">Ccur_11370</name>
</gene>
<dbReference type="HOGENOM" id="CLU_2786895_0_0_11"/>
<dbReference type="KEGG" id="ccu:Ccur_11370"/>
<accession>C7MPI6</accession>
<dbReference type="AlphaFoldDB" id="C7MPI6"/>
<evidence type="ECO:0000313" key="1">
    <source>
        <dbReference type="EMBL" id="ACU94826.1"/>
    </source>
</evidence>